<name>A0ABR8U4C8_9CELL</name>
<evidence type="ECO:0000256" key="1">
    <source>
        <dbReference type="SAM" id="Phobius"/>
    </source>
</evidence>
<keyword evidence="1" id="KW-0812">Transmembrane</keyword>
<feature type="transmembrane region" description="Helical" evidence="1">
    <location>
        <begin position="41"/>
        <end position="65"/>
    </location>
</feature>
<proteinExistence type="predicted"/>
<evidence type="ECO:0008006" key="4">
    <source>
        <dbReference type="Google" id="ProtNLM"/>
    </source>
</evidence>
<comment type="caution">
    <text evidence="2">The sequence shown here is derived from an EMBL/GenBank/DDBJ whole genome shotgun (WGS) entry which is preliminary data.</text>
</comment>
<sequence length="167" mass="17993">MSQADKTLLEATGVRRERLAAALLHGPVTARRKVPSPVRRFAASVVVAAVAGVGCVGYSLVVHLLDERRQTQALDSLRAAIAANPATPAGMRVDEDSGYWRDEDGDLFDPRTGFPIDEDTGLAVDPQGRMVDVRTGWFADPATGHLTDPKTGTRVDPRTMSVLEDDQ</sequence>
<evidence type="ECO:0000313" key="3">
    <source>
        <dbReference type="Proteomes" id="UP000655570"/>
    </source>
</evidence>
<evidence type="ECO:0000313" key="2">
    <source>
        <dbReference type="EMBL" id="MBD7982899.1"/>
    </source>
</evidence>
<organism evidence="2 3">
    <name type="scientific">Oerskovia merdavium</name>
    <dbReference type="NCBI Taxonomy" id="2762227"/>
    <lineage>
        <taxon>Bacteria</taxon>
        <taxon>Bacillati</taxon>
        <taxon>Actinomycetota</taxon>
        <taxon>Actinomycetes</taxon>
        <taxon>Micrococcales</taxon>
        <taxon>Cellulomonadaceae</taxon>
        <taxon>Oerskovia</taxon>
    </lineage>
</organism>
<keyword evidence="1" id="KW-0472">Membrane</keyword>
<gene>
    <name evidence="2" type="ORF">H9641_19570</name>
</gene>
<reference evidence="2 3" key="1">
    <citation type="submission" date="2020-08" db="EMBL/GenBank/DDBJ databases">
        <title>A Genomic Blueprint of the Chicken Gut Microbiome.</title>
        <authorList>
            <person name="Gilroy R."/>
            <person name="Ravi A."/>
            <person name="Getino M."/>
            <person name="Pursley I."/>
            <person name="Horton D.L."/>
            <person name="Alikhan N.-F."/>
            <person name="Baker D."/>
            <person name="Gharbi K."/>
            <person name="Hall N."/>
            <person name="Watson M."/>
            <person name="Adriaenssens E.M."/>
            <person name="Foster-Nyarko E."/>
            <person name="Jarju S."/>
            <person name="Secka A."/>
            <person name="Antonio M."/>
            <person name="Oren A."/>
            <person name="Chaudhuri R."/>
            <person name="La Ragione R.M."/>
            <person name="Hildebrand F."/>
            <person name="Pallen M.J."/>
        </authorList>
    </citation>
    <scope>NUCLEOTIDE SEQUENCE [LARGE SCALE GENOMIC DNA]</scope>
    <source>
        <strain evidence="2 3">Sa2CUA9</strain>
    </source>
</reference>
<keyword evidence="1" id="KW-1133">Transmembrane helix</keyword>
<dbReference type="EMBL" id="JACSQF010000033">
    <property type="protein sequence ID" value="MBD7982899.1"/>
    <property type="molecule type" value="Genomic_DNA"/>
</dbReference>
<protein>
    <recommendedName>
        <fullName evidence="4">OCRE domain-containing protein</fullName>
    </recommendedName>
</protein>
<keyword evidence="3" id="KW-1185">Reference proteome</keyword>
<dbReference type="Proteomes" id="UP000655570">
    <property type="component" value="Unassembled WGS sequence"/>
</dbReference>
<accession>A0ABR8U4C8</accession>
<dbReference type="RefSeq" id="WP_191806080.1">
    <property type="nucleotide sequence ID" value="NZ_JACSQF010000033.1"/>
</dbReference>